<protein>
    <submittedName>
        <fullName evidence="2">Uncharacterized protein</fullName>
    </submittedName>
</protein>
<name>A0A5K3FZZ0_MESCO</name>
<evidence type="ECO:0000313" key="2">
    <source>
        <dbReference type="WBParaSite" id="MCU_012302-RA"/>
    </source>
</evidence>
<feature type="region of interest" description="Disordered" evidence="1">
    <location>
        <begin position="64"/>
        <end position="97"/>
    </location>
</feature>
<dbReference type="AlphaFoldDB" id="A0A5K3FZZ0"/>
<sequence length="111" mass="11866">MRASQSQQQLRCLPTAYWQDGRNAAVMRAHECVMNVRVCVSVSDTGTSVLSAPQRVRVSNVCAFSSSSSSSSPPPPPPPPPPSSSLPPPPPPPYWVTRTHAHAHEILTNAA</sequence>
<evidence type="ECO:0000256" key="1">
    <source>
        <dbReference type="SAM" id="MobiDB-lite"/>
    </source>
</evidence>
<dbReference type="WBParaSite" id="MCU_012302-RA">
    <property type="protein sequence ID" value="MCU_012302-RA"/>
    <property type="gene ID" value="MCU_012302"/>
</dbReference>
<proteinExistence type="predicted"/>
<organism evidence="2">
    <name type="scientific">Mesocestoides corti</name>
    <name type="common">Flatworm</name>
    <dbReference type="NCBI Taxonomy" id="53468"/>
    <lineage>
        <taxon>Eukaryota</taxon>
        <taxon>Metazoa</taxon>
        <taxon>Spiralia</taxon>
        <taxon>Lophotrochozoa</taxon>
        <taxon>Platyhelminthes</taxon>
        <taxon>Cestoda</taxon>
        <taxon>Eucestoda</taxon>
        <taxon>Cyclophyllidea</taxon>
        <taxon>Mesocestoididae</taxon>
        <taxon>Mesocestoides</taxon>
    </lineage>
</organism>
<accession>A0A5K3FZZ0</accession>
<feature type="compositionally biased region" description="Pro residues" evidence="1">
    <location>
        <begin position="72"/>
        <end position="94"/>
    </location>
</feature>
<reference evidence="2" key="1">
    <citation type="submission" date="2019-11" db="UniProtKB">
        <authorList>
            <consortium name="WormBaseParasite"/>
        </authorList>
    </citation>
    <scope>IDENTIFICATION</scope>
</reference>